<evidence type="ECO:0000256" key="6">
    <source>
        <dbReference type="SAM" id="Phobius"/>
    </source>
</evidence>
<feature type="transmembrane region" description="Helical" evidence="6">
    <location>
        <begin position="390"/>
        <end position="410"/>
    </location>
</feature>
<feature type="transmembrane region" description="Helical" evidence="6">
    <location>
        <begin position="96"/>
        <end position="116"/>
    </location>
</feature>
<evidence type="ECO:0000313" key="8">
    <source>
        <dbReference type="Proteomes" id="UP000318093"/>
    </source>
</evidence>
<feature type="transmembrane region" description="Helical" evidence="6">
    <location>
        <begin position="226"/>
        <end position="251"/>
    </location>
</feature>
<proteinExistence type="predicted"/>
<evidence type="ECO:0000256" key="3">
    <source>
        <dbReference type="ARBA" id="ARBA00022692"/>
    </source>
</evidence>
<dbReference type="AlphaFoldDB" id="A0A537JL91"/>
<reference evidence="7 8" key="1">
    <citation type="journal article" date="2019" name="Nat. Microbiol.">
        <title>Mediterranean grassland soil C-N compound turnover is dependent on rainfall and depth, and is mediated by genomically divergent microorganisms.</title>
        <authorList>
            <person name="Diamond S."/>
            <person name="Andeer P.F."/>
            <person name="Li Z."/>
            <person name="Crits-Christoph A."/>
            <person name="Burstein D."/>
            <person name="Anantharaman K."/>
            <person name="Lane K.R."/>
            <person name="Thomas B.C."/>
            <person name="Pan C."/>
            <person name="Northen T.R."/>
            <person name="Banfield J.F."/>
        </authorList>
    </citation>
    <scope>NUCLEOTIDE SEQUENCE [LARGE SCALE GENOMIC DNA]</scope>
    <source>
        <strain evidence="7">NP_6</strain>
    </source>
</reference>
<dbReference type="CDD" id="cd06581">
    <property type="entry name" value="TM_PBP1_LivM_like"/>
    <property type="match status" value="1"/>
</dbReference>
<feature type="transmembrane region" description="Helical" evidence="6">
    <location>
        <begin position="467"/>
        <end position="485"/>
    </location>
</feature>
<name>A0A537JL91_9BACT</name>
<keyword evidence="5 6" id="KW-0472">Membrane</keyword>
<feature type="transmembrane region" description="Helical" evidence="6">
    <location>
        <begin position="338"/>
        <end position="359"/>
    </location>
</feature>
<feature type="transmembrane region" description="Helical" evidence="6">
    <location>
        <begin position="59"/>
        <end position="84"/>
    </location>
</feature>
<dbReference type="InterPro" id="IPR001851">
    <property type="entry name" value="ABC_transp_permease"/>
</dbReference>
<evidence type="ECO:0000256" key="1">
    <source>
        <dbReference type="ARBA" id="ARBA00004651"/>
    </source>
</evidence>
<keyword evidence="2" id="KW-1003">Cell membrane</keyword>
<dbReference type="PANTHER" id="PTHR30482:SF10">
    <property type="entry name" value="HIGH-AFFINITY BRANCHED-CHAIN AMINO ACID TRANSPORT PROTEIN BRAE"/>
    <property type="match status" value="1"/>
</dbReference>
<comment type="subcellular location">
    <subcellularLocation>
        <location evidence="1">Cell membrane</location>
        <topology evidence="1">Multi-pass membrane protein</topology>
    </subcellularLocation>
</comment>
<protein>
    <recommendedName>
        <fullName evidence="9">ABC transporter permease</fullName>
    </recommendedName>
</protein>
<feature type="transmembrane region" description="Helical" evidence="6">
    <location>
        <begin position="555"/>
        <end position="581"/>
    </location>
</feature>
<dbReference type="GO" id="GO:0015658">
    <property type="term" value="F:branched-chain amino acid transmembrane transporter activity"/>
    <property type="evidence" value="ECO:0007669"/>
    <property type="project" value="InterPro"/>
</dbReference>
<feature type="transmembrane region" description="Helical" evidence="6">
    <location>
        <begin position="6"/>
        <end position="29"/>
    </location>
</feature>
<dbReference type="InterPro" id="IPR043428">
    <property type="entry name" value="LivM-like"/>
</dbReference>
<dbReference type="EMBL" id="VBAN01000072">
    <property type="protein sequence ID" value="TMI84240.1"/>
    <property type="molecule type" value="Genomic_DNA"/>
</dbReference>
<feature type="transmembrane region" description="Helical" evidence="6">
    <location>
        <begin position="191"/>
        <end position="214"/>
    </location>
</feature>
<evidence type="ECO:0000256" key="5">
    <source>
        <dbReference type="ARBA" id="ARBA00023136"/>
    </source>
</evidence>
<keyword evidence="4 6" id="KW-1133">Transmembrane helix</keyword>
<evidence type="ECO:0000313" key="7">
    <source>
        <dbReference type="EMBL" id="TMI84240.1"/>
    </source>
</evidence>
<evidence type="ECO:0000256" key="4">
    <source>
        <dbReference type="ARBA" id="ARBA00022989"/>
    </source>
</evidence>
<keyword evidence="3 6" id="KW-0812">Transmembrane</keyword>
<evidence type="ECO:0000256" key="2">
    <source>
        <dbReference type="ARBA" id="ARBA00022475"/>
    </source>
</evidence>
<feature type="transmembrane region" description="Helical" evidence="6">
    <location>
        <begin position="416"/>
        <end position="437"/>
    </location>
</feature>
<dbReference type="CDD" id="cd06582">
    <property type="entry name" value="TM_PBP1_LivH_like"/>
    <property type="match status" value="1"/>
</dbReference>
<comment type="caution">
    <text evidence="7">The sequence shown here is derived from an EMBL/GenBank/DDBJ whole genome shotgun (WGS) entry which is preliminary data.</text>
</comment>
<dbReference type="PANTHER" id="PTHR30482">
    <property type="entry name" value="HIGH-AFFINITY BRANCHED-CHAIN AMINO ACID TRANSPORT SYSTEM PERMEASE"/>
    <property type="match status" value="1"/>
</dbReference>
<evidence type="ECO:0008006" key="9">
    <source>
        <dbReference type="Google" id="ProtNLM"/>
    </source>
</evidence>
<accession>A0A537JL91</accession>
<dbReference type="GO" id="GO:0005886">
    <property type="term" value="C:plasma membrane"/>
    <property type="evidence" value="ECO:0007669"/>
    <property type="project" value="UniProtKB-SubCell"/>
</dbReference>
<dbReference type="Proteomes" id="UP000318093">
    <property type="component" value="Unassembled WGS sequence"/>
</dbReference>
<sequence>MREAVEIAIGGVLAGSVFALVAVGFTLVYSVMGVPNLAQGAFVVLGALTMYSLETHLRWPLLAAVPGAAVVAALVGGATERLVIRPARRRLPTSGMLILMVGLLTLFEGASLVIWGSQPYSIPAFSGERPAAIAGIRIPTQGFWILGATAASVVLLWYILARTVFGKALRACAENPVAASLMGVPVSRMTLFAFAAGAALGAIGGEVLGPITSIEFDTGRFFTNSGFIAFALGGMGSFFGAVVGGVGLGLVQQLTAGYISSLFSNTLTLVLLLAVLIWRPGGLLGGGGVRREDVREFIGASALPAYRLTGRAAWSLAILGAGIVAVLPALLGGTGLTGSLVITGILFIGVLGLDLLMGYTGQVSLGHAGFMAVGGYTAAILATRLGVAPLVATGAGIALSLAVALVLSLVTARLRGLYLALATLAFGLLVDSVTVGLTGVTGGPSGLVGIPSFSLGGYAFASATSTYYLVWGVAGALVIVLANLARSGYGRALRATRADQTAARALGIRVPRYKVSVFLISAALAALAGSLYAFHFHFLSPEMVSTSRSLEMITMLVLGGEGTLVGPLIGVALLTLLPAAVQPLATYKTLAEGLVLVLIMVYLPAGIFGGGLSGLQRLASRITHLSPHAGTASSG</sequence>
<feature type="transmembrane region" description="Helical" evidence="6">
    <location>
        <begin position="258"/>
        <end position="278"/>
    </location>
</feature>
<organism evidence="7 8">
    <name type="scientific">Candidatus Segetimicrobium genomatis</name>
    <dbReference type="NCBI Taxonomy" id="2569760"/>
    <lineage>
        <taxon>Bacteria</taxon>
        <taxon>Bacillati</taxon>
        <taxon>Candidatus Sysuimicrobiota</taxon>
        <taxon>Candidatus Sysuimicrobiia</taxon>
        <taxon>Candidatus Sysuimicrobiales</taxon>
        <taxon>Candidatus Segetimicrobiaceae</taxon>
        <taxon>Candidatus Segetimicrobium</taxon>
    </lineage>
</organism>
<dbReference type="Pfam" id="PF02653">
    <property type="entry name" value="BPD_transp_2"/>
    <property type="match status" value="2"/>
</dbReference>
<feature type="transmembrane region" description="Helical" evidence="6">
    <location>
        <begin position="142"/>
        <end position="160"/>
    </location>
</feature>
<feature type="transmembrane region" description="Helical" evidence="6">
    <location>
        <begin position="593"/>
        <end position="615"/>
    </location>
</feature>
<feature type="transmembrane region" description="Helical" evidence="6">
    <location>
        <begin position="515"/>
        <end position="535"/>
    </location>
</feature>
<feature type="transmembrane region" description="Helical" evidence="6">
    <location>
        <begin position="312"/>
        <end position="331"/>
    </location>
</feature>
<gene>
    <name evidence="7" type="ORF">E6H03_02245</name>
</gene>